<proteinExistence type="predicted"/>
<evidence type="ECO:0000313" key="1">
    <source>
        <dbReference type="EMBL" id="AIC30069.1"/>
    </source>
</evidence>
<reference evidence="1 2" key="1">
    <citation type="submission" date="2013-12" db="EMBL/GenBank/DDBJ databases">
        <title>Complete genome sequence of Rhizobium etli bv. mimosae IE4771.</title>
        <authorList>
            <person name="Bustos P."/>
            <person name="Santamaria R.I."/>
            <person name="Lozano L."/>
            <person name="Ormeno-Orrillo E."/>
            <person name="Rogel M.A."/>
            <person name="Romero D."/>
            <person name="Cevallos M.A."/>
            <person name="Martinez-Romero E."/>
            <person name="Gonzalez V."/>
        </authorList>
    </citation>
    <scope>NUCLEOTIDE SEQUENCE [LARGE SCALE GENOMIC DNA]</scope>
    <source>
        <strain evidence="1 2">IE4771</strain>
        <plasmid evidence="2">Plasmid pRetIE4771b</plasmid>
    </source>
</reference>
<dbReference type="RefSeq" id="WP_040140611.1">
    <property type="nucleotide sequence ID" value="NZ_CP006988.1"/>
</dbReference>
<organism evidence="1 2">
    <name type="scientific">Rhizobium etli bv. mimosae str. IE4771</name>
    <dbReference type="NCBI Taxonomy" id="1432050"/>
    <lineage>
        <taxon>Bacteria</taxon>
        <taxon>Pseudomonadati</taxon>
        <taxon>Pseudomonadota</taxon>
        <taxon>Alphaproteobacteria</taxon>
        <taxon>Hyphomicrobiales</taxon>
        <taxon>Rhizobiaceae</taxon>
        <taxon>Rhizobium/Agrobacterium group</taxon>
        <taxon>Rhizobium</taxon>
    </lineage>
</organism>
<dbReference type="OrthoDB" id="7277249at2"/>
<dbReference type="Proteomes" id="UP000027180">
    <property type="component" value="Plasmid pRetIE4771b"/>
</dbReference>
<dbReference type="InterPro" id="IPR021436">
    <property type="entry name" value="DUF3085"/>
</dbReference>
<accession>A0A060I8Q3</accession>
<keyword evidence="1" id="KW-0614">Plasmid</keyword>
<geneLocation type="plasmid" evidence="1 2">
    <name>pRetIE4771b</name>
</geneLocation>
<sequence length="133" mass="14358">MLTFSIVSVREVIARGRADAAANGGYRDPYYGLRPGKDEQPGAWLVGDHGVYLMSNGKLAGGAKALVVYAEECSPTANDDWFEVKRRTFGGDDGVDFIEADQLEAMMAASPGATHLRIVFTPDTMQLAMVERG</sequence>
<evidence type="ECO:0000313" key="2">
    <source>
        <dbReference type="Proteomes" id="UP000027180"/>
    </source>
</evidence>
<dbReference type="KEGG" id="rei:IE4771_PB00343"/>
<gene>
    <name evidence="1" type="ORF">IE4771_PB00343</name>
</gene>
<dbReference type="Pfam" id="PF11284">
    <property type="entry name" value="DUF3085"/>
    <property type="match status" value="1"/>
</dbReference>
<name>A0A060I8Q3_RHIET</name>
<dbReference type="AlphaFoldDB" id="A0A060I8Q3"/>
<evidence type="ECO:0008006" key="3">
    <source>
        <dbReference type="Google" id="ProtNLM"/>
    </source>
</evidence>
<dbReference type="EMBL" id="CP006988">
    <property type="protein sequence ID" value="AIC30069.1"/>
    <property type="molecule type" value="Genomic_DNA"/>
</dbReference>
<dbReference type="HOGENOM" id="CLU_157883_0_0_5"/>
<protein>
    <recommendedName>
        <fullName evidence="3">DUF3085 domain-containing protein</fullName>
    </recommendedName>
</protein>